<name>A0A084WKQ6_ANOSI</name>
<reference evidence="2" key="2">
    <citation type="submission" date="2020-05" db="UniProtKB">
        <authorList>
            <consortium name="EnsemblMetazoa"/>
        </authorList>
    </citation>
    <scope>IDENTIFICATION</scope>
</reference>
<keyword evidence="3" id="KW-1185">Reference proteome</keyword>
<dbReference type="Proteomes" id="UP000030765">
    <property type="component" value="Unassembled WGS sequence"/>
</dbReference>
<dbReference type="AlphaFoldDB" id="A0A084WKQ6"/>
<evidence type="ECO:0000313" key="1">
    <source>
        <dbReference type="EMBL" id="KFB50800.1"/>
    </source>
</evidence>
<gene>
    <name evidence="1" type="ORF">ZHAS_00018852</name>
</gene>
<reference evidence="1 3" key="1">
    <citation type="journal article" date="2014" name="BMC Genomics">
        <title>Genome sequence of Anopheles sinensis provides insight into genetics basis of mosquito competence for malaria parasites.</title>
        <authorList>
            <person name="Zhou D."/>
            <person name="Zhang D."/>
            <person name="Ding G."/>
            <person name="Shi L."/>
            <person name="Hou Q."/>
            <person name="Ye Y."/>
            <person name="Xu Y."/>
            <person name="Zhou H."/>
            <person name="Xiong C."/>
            <person name="Li S."/>
            <person name="Yu J."/>
            <person name="Hong S."/>
            <person name="Yu X."/>
            <person name="Zou P."/>
            <person name="Chen C."/>
            <person name="Chang X."/>
            <person name="Wang W."/>
            <person name="Lv Y."/>
            <person name="Sun Y."/>
            <person name="Ma L."/>
            <person name="Shen B."/>
            <person name="Zhu C."/>
        </authorList>
    </citation>
    <scope>NUCLEOTIDE SEQUENCE [LARGE SCALE GENOMIC DNA]</scope>
</reference>
<dbReference type="EnsemblMetazoa" id="ASIC018852-RA">
    <property type="protein sequence ID" value="ASIC018852-PA"/>
    <property type="gene ID" value="ASIC018852"/>
</dbReference>
<evidence type="ECO:0000313" key="3">
    <source>
        <dbReference type="Proteomes" id="UP000030765"/>
    </source>
</evidence>
<dbReference type="EMBL" id="ATLV01024133">
    <property type="status" value="NOT_ANNOTATED_CDS"/>
    <property type="molecule type" value="Genomic_DNA"/>
</dbReference>
<dbReference type="EMBL" id="KE525349">
    <property type="protein sequence ID" value="KFB50800.1"/>
    <property type="molecule type" value="Genomic_DNA"/>
</dbReference>
<accession>A0A084WKQ6</accession>
<evidence type="ECO:0000313" key="2">
    <source>
        <dbReference type="EnsemblMetazoa" id="ASIC018852-PA"/>
    </source>
</evidence>
<proteinExistence type="predicted"/>
<organism evidence="1">
    <name type="scientific">Anopheles sinensis</name>
    <name type="common">Mosquito</name>
    <dbReference type="NCBI Taxonomy" id="74873"/>
    <lineage>
        <taxon>Eukaryota</taxon>
        <taxon>Metazoa</taxon>
        <taxon>Ecdysozoa</taxon>
        <taxon>Arthropoda</taxon>
        <taxon>Hexapoda</taxon>
        <taxon>Insecta</taxon>
        <taxon>Pterygota</taxon>
        <taxon>Neoptera</taxon>
        <taxon>Endopterygota</taxon>
        <taxon>Diptera</taxon>
        <taxon>Nematocera</taxon>
        <taxon>Culicoidea</taxon>
        <taxon>Culicidae</taxon>
        <taxon>Anophelinae</taxon>
        <taxon>Anopheles</taxon>
    </lineage>
</organism>
<sequence length="72" mass="8029">MVPSWTHRDSVWAPGTAVTYRHQKQGISWPHPVLGTVPGTDRGMQQTNDHHQTATLHCHNPLPPRVSGDCQI</sequence>
<protein>
    <submittedName>
        <fullName evidence="1 2">Cytochrome P450 aromatase</fullName>
    </submittedName>
</protein>
<dbReference type="VEuPathDB" id="VectorBase:ASIC018852"/>